<gene>
    <name evidence="2" type="ORF">DNFV4_02121</name>
</gene>
<dbReference type="Proteomes" id="UP001179121">
    <property type="component" value="Chromosome"/>
</dbReference>
<feature type="compositionally biased region" description="Basic residues" evidence="1">
    <location>
        <begin position="257"/>
        <end position="269"/>
    </location>
</feature>
<name>A0AA86MZ29_9BACT</name>
<evidence type="ECO:0000256" key="1">
    <source>
        <dbReference type="SAM" id="MobiDB-lite"/>
    </source>
</evidence>
<dbReference type="EMBL" id="OX365700">
    <property type="protein sequence ID" value="CAI4031702.1"/>
    <property type="molecule type" value="Genomic_DNA"/>
</dbReference>
<evidence type="ECO:0000313" key="2">
    <source>
        <dbReference type="EMBL" id="CAI4031702.1"/>
    </source>
</evidence>
<feature type="compositionally biased region" description="Basic and acidic residues" evidence="1">
    <location>
        <begin position="236"/>
        <end position="247"/>
    </location>
</feature>
<feature type="region of interest" description="Disordered" evidence="1">
    <location>
        <begin position="213"/>
        <end position="284"/>
    </location>
</feature>
<proteinExistence type="predicted"/>
<dbReference type="KEGG" id="nti:DNFV4_02121"/>
<dbReference type="AlphaFoldDB" id="A0AA86MZ29"/>
<evidence type="ECO:0000313" key="3">
    <source>
        <dbReference type="Proteomes" id="UP001179121"/>
    </source>
</evidence>
<sequence length="284" mass="31275">MPANSQEMSIYRGESLANYAEKANESGRISSSAFRGNSPVFEPPRISTAHLGVRSEHPCFIGPYRRASSVGPLAARTPLTRWAHPIYPSRAWLSSLLQELSEPRILLACPRLIYTSHSGCFRILRQACPTVGSSALTVPPLPSALPRSRPQAFPFSALCTTATTLFLPRRVSPAGFSPTKTGRHMGPPLQQVALTHPSPRWMAGHRLCSLSPPIHLPHRPIDSKPATTRPPSSPRLESRPDLSDFHKSAARQNHPQKTTRRLGLPRRLRMPIPMATGPRRAGIR</sequence>
<accession>A0AA86MZ29</accession>
<organism evidence="2 3">
    <name type="scientific">Nitrospira tepida</name>
    <dbReference type="NCBI Taxonomy" id="2973512"/>
    <lineage>
        <taxon>Bacteria</taxon>
        <taxon>Pseudomonadati</taxon>
        <taxon>Nitrospirota</taxon>
        <taxon>Nitrospiria</taxon>
        <taxon>Nitrospirales</taxon>
        <taxon>Nitrospiraceae</taxon>
        <taxon>Nitrospira</taxon>
    </lineage>
</organism>
<reference evidence="2" key="1">
    <citation type="submission" date="2022-10" db="EMBL/GenBank/DDBJ databases">
        <authorList>
            <person name="Koch H."/>
        </authorList>
    </citation>
    <scope>NUCLEOTIDE SEQUENCE</scope>
    <source>
        <strain evidence="2">DNF</strain>
    </source>
</reference>
<keyword evidence="3" id="KW-1185">Reference proteome</keyword>
<protein>
    <submittedName>
        <fullName evidence="2">Uncharacterized protein</fullName>
    </submittedName>
</protein>